<dbReference type="GO" id="GO:0005516">
    <property type="term" value="F:calmodulin binding"/>
    <property type="evidence" value="ECO:0007669"/>
    <property type="project" value="TreeGrafter"/>
</dbReference>
<evidence type="ECO:0000256" key="1">
    <source>
        <dbReference type="ARBA" id="ARBA00022737"/>
    </source>
</evidence>
<dbReference type="GO" id="GO:0017075">
    <property type="term" value="F:syntaxin-1 binding"/>
    <property type="evidence" value="ECO:0007669"/>
    <property type="project" value="TreeGrafter"/>
</dbReference>
<dbReference type="GO" id="GO:0035249">
    <property type="term" value="P:synaptic transmission, glutamatergic"/>
    <property type="evidence" value="ECO:0007669"/>
    <property type="project" value="TreeGrafter"/>
</dbReference>
<dbReference type="GO" id="GO:0030672">
    <property type="term" value="C:synaptic vesicle membrane"/>
    <property type="evidence" value="ECO:0007669"/>
    <property type="project" value="TreeGrafter"/>
</dbReference>
<dbReference type="PROSITE" id="PS51258">
    <property type="entry name" value="MHD1"/>
    <property type="match status" value="1"/>
</dbReference>
<keyword evidence="2" id="KW-0862">Zinc</keyword>
<sequence>MWLEENDEVSENYLRNAYERDKRDGFQRSSEHALYSNSVVDVFTQLNQCFDVIRKLECPDRTVEANYMHMFAQTVEKVLLAYADSVQADFPRFKSDMRTACILINNTQQLRVQLEKLYEAMEGDEFNLREETRQQLTDLQTKLKDVVGLLVTSFASEFEAGVQKNILEMGKLLHRVSVPLNCLCLSGRR</sequence>
<dbReference type="Proteomes" id="UP000281553">
    <property type="component" value="Unassembled WGS sequence"/>
</dbReference>
<keyword evidence="2" id="KW-0479">Metal-binding</keyword>
<evidence type="ECO:0000259" key="3">
    <source>
        <dbReference type="PROSITE" id="PS51258"/>
    </source>
</evidence>
<protein>
    <recommendedName>
        <fullName evidence="3">MHD1 domain-containing protein</fullName>
    </recommendedName>
</protein>
<dbReference type="InterPro" id="IPR010439">
    <property type="entry name" value="MUN_dom"/>
</dbReference>
<evidence type="ECO:0000313" key="5">
    <source>
        <dbReference type="Proteomes" id="UP000281553"/>
    </source>
</evidence>
<dbReference type="GO" id="GO:0031594">
    <property type="term" value="C:neuromuscular junction"/>
    <property type="evidence" value="ECO:0007669"/>
    <property type="project" value="TreeGrafter"/>
</dbReference>
<dbReference type="GO" id="GO:0016081">
    <property type="term" value="P:synaptic vesicle docking"/>
    <property type="evidence" value="ECO:0007669"/>
    <property type="project" value="TreeGrafter"/>
</dbReference>
<dbReference type="GO" id="GO:0019992">
    <property type="term" value="F:diacylglycerol binding"/>
    <property type="evidence" value="ECO:0007669"/>
    <property type="project" value="InterPro"/>
</dbReference>
<dbReference type="AlphaFoldDB" id="A0A3P7PPW0"/>
<keyword evidence="1" id="KW-0677">Repeat</keyword>
<reference evidence="4 5" key="1">
    <citation type="submission" date="2018-11" db="EMBL/GenBank/DDBJ databases">
        <authorList>
            <consortium name="Pathogen Informatics"/>
        </authorList>
    </citation>
    <scope>NUCLEOTIDE SEQUENCE [LARGE SCALE GENOMIC DNA]</scope>
</reference>
<name>A0A3P7PPW0_DIBLA</name>
<dbReference type="Pfam" id="PF06292">
    <property type="entry name" value="MUN"/>
    <property type="match status" value="1"/>
</dbReference>
<keyword evidence="5" id="KW-1185">Reference proteome</keyword>
<dbReference type="Gene3D" id="1.10.357.50">
    <property type="match status" value="1"/>
</dbReference>
<gene>
    <name evidence="4" type="ORF">DILT_LOCUS13571</name>
</gene>
<proteinExistence type="predicted"/>
<dbReference type="GO" id="GO:0016082">
    <property type="term" value="P:synaptic vesicle priming"/>
    <property type="evidence" value="ECO:0007669"/>
    <property type="project" value="TreeGrafter"/>
</dbReference>
<feature type="domain" description="MHD1" evidence="3">
    <location>
        <begin position="1"/>
        <end position="86"/>
    </location>
</feature>
<dbReference type="OrthoDB" id="5831756at2759"/>
<dbReference type="GO" id="GO:0061789">
    <property type="term" value="P:dense core granule priming"/>
    <property type="evidence" value="ECO:0007669"/>
    <property type="project" value="TreeGrafter"/>
</dbReference>
<dbReference type="GO" id="GO:0042734">
    <property type="term" value="C:presynaptic membrane"/>
    <property type="evidence" value="ECO:0007669"/>
    <property type="project" value="TreeGrafter"/>
</dbReference>
<dbReference type="InterPro" id="IPR014770">
    <property type="entry name" value="Munc13_1"/>
</dbReference>
<accession>A0A3P7PPW0</accession>
<dbReference type="GO" id="GO:0099525">
    <property type="term" value="P:presynaptic dense core vesicle exocytosis"/>
    <property type="evidence" value="ECO:0007669"/>
    <property type="project" value="TreeGrafter"/>
</dbReference>
<dbReference type="EMBL" id="UYRU01070752">
    <property type="protein sequence ID" value="VDN20176.1"/>
    <property type="molecule type" value="Genomic_DNA"/>
</dbReference>
<dbReference type="PANTHER" id="PTHR10480">
    <property type="entry name" value="PROTEIN UNC-13 HOMOLOG"/>
    <property type="match status" value="1"/>
</dbReference>
<dbReference type="GO" id="GO:0098831">
    <property type="term" value="C:presynaptic active zone cytoplasmic component"/>
    <property type="evidence" value="ECO:0007669"/>
    <property type="project" value="TreeGrafter"/>
</dbReference>
<evidence type="ECO:0000256" key="2">
    <source>
        <dbReference type="ARBA" id="ARBA00022771"/>
    </source>
</evidence>
<keyword evidence="2" id="KW-0863">Zinc-finger</keyword>
<dbReference type="PANTHER" id="PTHR10480:SF12">
    <property type="entry name" value="UNC-13, ISOFORM E"/>
    <property type="match status" value="1"/>
</dbReference>
<organism evidence="4 5">
    <name type="scientific">Dibothriocephalus latus</name>
    <name type="common">Fish tapeworm</name>
    <name type="synonym">Diphyllobothrium latum</name>
    <dbReference type="NCBI Taxonomy" id="60516"/>
    <lineage>
        <taxon>Eukaryota</taxon>
        <taxon>Metazoa</taxon>
        <taxon>Spiralia</taxon>
        <taxon>Lophotrochozoa</taxon>
        <taxon>Platyhelminthes</taxon>
        <taxon>Cestoda</taxon>
        <taxon>Eucestoda</taxon>
        <taxon>Diphyllobothriidea</taxon>
        <taxon>Diphyllobothriidae</taxon>
        <taxon>Dibothriocephalus</taxon>
    </lineage>
</organism>
<evidence type="ECO:0000313" key="4">
    <source>
        <dbReference type="EMBL" id="VDN20176.1"/>
    </source>
</evidence>
<dbReference type="InterPro" id="IPR027080">
    <property type="entry name" value="Unc-13"/>
</dbReference>
<dbReference type="GO" id="GO:0043195">
    <property type="term" value="C:terminal bouton"/>
    <property type="evidence" value="ECO:0007669"/>
    <property type="project" value="TreeGrafter"/>
</dbReference>
<dbReference type="GO" id="GO:0008270">
    <property type="term" value="F:zinc ion binding"/>
    <property type="evidence" value="ECO:0007669"/>
    <property type="project" value="UniProtKB-KW"/>
</dbReference>